<keyword evidence="2" id="KW-1185">Reference proteome</keyword>
<comment type="caution">
    <text evidence="1">The sequence shown here is derived from an EMBL/GenBank/DDBJ whole genome shotgun (WGS) entry which is preliminary data.</text>
</comment>
<protein>
    <recommendedName>
        <fullName evidence="3">DUF1641 domain-containing protein</fullName>
    </recommendedName>
</protein>
<organism evidence="1 2">
    <name type="scientific">Paenibacillus abyssi</name>
    <dbReference type="NCBI Taxonomy" id="1340531"/>
    <lineage>
        <taxon>Bacteria</taxon>
        <taxon>Bacillati</taxon>
        <taxon>Bacillota</taxon>
        <taxon>Bacilli</taxon>
        <taxon>Bacillales</taxon>
        <taxon>Paenibacillaceae</taxon>
        <taxon>Paenibacillus</taxon>
    </lineage>
</organism>
<gene>
    <name evidence="1" type="ORF">GCM10010916_21360</name>
</gene>
<proteinExistence type="predicted"/>
<accession>A0A917D1E2</accession>
<dbReference type="InterPro" id="IPR012440">
    <property type="entry name" value="DUF1641"/>
</dbReference>
<reference evidence="1" key="2">
    <citation type="submission" date="2020-09" db="EMBL/GenBank/DDBJ databases">
        <authorList>
            <person name="Sun Q."/>
            <person name="Zhou Y."/>
        </authorList>
    </citation>
    <scope>NUCLEOTIDE SEQUENCE</scope>
    <source>
        <strain evidence="1">CGMCC 1.12987</strain>
    </source>
</reference>
<dbReference type="Proteomes" id="UP000644756">
    <property type="component" value="Unassembled WGS sequence"/>
</dbReference>
<evidence type="ECO:0000313" key="1">
    <source>
        <dbReference type="EMBL" id="GGG04035.1"/>
    </source>
</evidence>
<evidence type="ECO:0000313" key="2">
    <source>
        <dbReference type="Proteomes" id="UP000644756"/>
    </source>
</evidence>
<dbReference type="PANTHER" id="PTHR38433">
    <property type="match status" value="1"/>
</dbReference>
<dbReference type="AlphaFoldDB" id="A0A917D1E2"/>
<dbReference type="RefSeq" id="WP_188531055.1">
    <property type="nucleotide sequence ID" value="NZ_BMGR01000006.1"/>
</dbReference>
<sequence length="160" mass="17178">MAKAITSIEKNRPTQAEADAEAVEQILQSAAKEREPLLKLIDILGDLNRLGILDAVQGILKNSEQIALIGINQMNKPGAHQMIKNGMGAVQFLSQIDPSKLQTLLQGVSAGIDHAVAAEPDRRQGLWGMLGSLRNPDVSAALSVMMKFLQGMGKGLNKSR</sequence>
<name>A0A917D1E2_9BACL</name>
<dbReference type="PANTHER" id="PTHR38433:SF1">
    <property type="entry name" value="DUF1641 DOMAIN-CONTAINING PROTEIN"/>
    <property type="match status" value="1"/>
</dbReference>
<dbReference type="Pfam" id="PF07849">
    <property type="entry name" value="DUF1641"/>
    <property type="match status" value="1"/>
</dbReference>
<reference evidence="1" key="1">
    <citation type="journal article" date="2014" name="Int. J. Syst. Evol. Microbiol.">
        <title>Complete genome sequence of Corynebacterium casei LMG S-19264T (=DSM 44701T), isolated from a smear-ripened cheese.</title>
        <authorList>
            <consortium name="US DOE Joint Genome Institute (JGI-PGF)"/>
            <person name="Walter F."/>
            <person name="Albersmeier A."/>
            <person name="Kalinowski J."/>
            <person name="Ruckert C."/>
        </authorList>
    </citation>
    <scope>NUCLEOTIDE SEQUENCE</scope>
    <source>
        <strain evidence="1">CGMCC 1.12987</strain>
    </source>
</reference>
<evidence type="ECO:0008006" key="3">
    <source>
        <dbReference type="Google" id="ProtNLM"/>
    </source>
</evidence>
<dbReference type="EMBL" id="BMGR01000006">
    <property type="protein sequence ID" value="GGG04035.1"/>
    <property type="molecule type" value="Genomic_DNA"/>
</dbReference>